<evidence type="ECO:0000256" key="1">
    <source>
        <dbReference type="SAM" id="Phobius"/>
    </source>
</evidence>
<feature type="transmembrane region" description="Helical" evidence="1">
    <location>
        <begin position="133"/>
        <end position="151"/>
    </location>
</feature>
<dbReference type="OrthoDB" id="977366at2"/>
<protein>
    <recommendedName>
        <fullName evidence="4">SH3 domain-containing protein</fullName>
    </recommendedName>
</protein>
<keyword evidence="1" id="KW-1133">Transmembrane helix</keyword>
<keyword evidence="1" id="KW-0812">Transmembrane</keyword>
<evidence type="ECO:0000313" key="2">
    <source>
        <dbReference type="EMBL" id="SMD41494.1"/>
    </source>
</evidence>
<name>A0A1W2GY63_9BACT</name>
<gene>
    <name evidence="2" type="ORF">SAMN00777080_0018</name>
</gene>
<sequence>MPNPNRIFLTKFIIFFIVFVQSFNCQANISKLQKADSLFTTKNYQEAMIIYKDLLLNEVTFSSAMLLKMAFISEGIGDYSDASFYLAKYYDQNPNPRVITKIKVLTDQVTLYGYELNDSDRFMKFLIDLQMEITSFFAVLLMLSLILLFVFRKKADKPRYYLPSFLFLILTFFSNNFLSEPKSGIVTGSPTLVMDQPTAGGKLLKIVYPGHRVIIKTTKDVWYEVNWGDQKAFVKKENITRL</sequence>
<evidence type="ECO:0000313" key="3">
    <source>
        <dbReference type="Proteomes" id="UP000192333"/>
    </source>
</evidence>
<accession>A0A1W2GY63</accession>
<dbReference type="STRING" id="758820.SAMN00777080_0018"/>
<dbReference type="EMBL" id="LT838813">
    <property type="protein sequence ID" value="SMD41494.1"/>
    <property type="molecule type" value="Genomic_DNA"/>
</dbReference>
<dbReference type="AlphaFoldDB" id="A0A1W2GY63"/>
<reference evidence="3" key="1">
    <citation type="submission" date="2017-04" db="EMBL/GenBank/DDBJ databases">
        <authorList>
            <person name="Varghese N."/>
            <person name="Submissions S."/>
        </authorList>
    </citation>
    <scope>NUCLEOTIDE SEQUENCE [LARGE SCALE GENOMIC DNA]</scope>
    <source>
        <strain evidence="3">DSM 16537</strain>
    </source>
</reference>
<dbReference type="InterPro" id="IPR011990">
    <property type="entry name" value="TPR-like_helical_dom_sf"/>
</dbReference>
<proteinExistence type="predicted"/>
<keyword evidence="3" id="KW-1185">Reference proteome</keyword>
<keyword evidence="1" id="KW-0472">Membrane</keyword>
<evidence type="ECO:0008006" key="4">
    <source>
        <dbReference type="Google" id="ProtNLM"/>
    </source>
</evidence>
<organism evidence="2 3">
    <name type="scientific">Aquiflexum balticum DSM 16537</name>
    <dbReference type="NCBI Taxonomy" id="758820"/>
    <lineage>
        <taxon>Bacteria</taxon>
        <taxon>Pseudomonadati</taxon>
        <taxon>Bacteroidota</taxon>
        <taxon>Cytophagia</taxon>
        <taxon>Cytophagales</taxon>
        <taxon>Cyclobacteriaceae</taxon>
        <taxon>Aquiflexum</taxon>
    </lineage>
</organism>
<dbReference type="SUPFAM" id="SSF48452">
    <property type="entry name" value="TPR-like"/>
    <property type="match status" value="1"/>
</dbReference>
<dbReference type="Proteomes" id="UP000192333">
    <property type="component" value="Chromosome I"/>
</dbReference>